<dbReference type="WBParaSite" id="nRc.2.0.1.t46261-RA">
    <property type="protein sequence ID" value="nRc.2.0.1.t46261-RA"/>
    <property type="gene ID" value="nRc.2.0.1.g46261"/>
</dbReference>
<name>A0A915L935_ROMCU</name>
<proteinExistence type="predicted"/>
<evidence type="ECO:0000313" key="2">
    <source>
        <dbReference type="WBParaSite" id="nRc.2.0.1.t46261-RA"/>
    </source>
</evidence>
<reference evidence="2" key="1">
    <citation type="submission" date="2022-11" db="UniProtKB">
        <authorList>
            <consortium name="WormBaseParasite"/>
        </authorList>
    </citation>
    <scope>IDENTIFICATION</scope>
</reference>
<protein>
    <submittedName>
        <fullName evidence="2">Uncharacterized protein</fullName>
    </submittedName>
</protein>
<evidence type="ECO:0000313" key="1">
    <source>
        <dbReference type="Proteomes" id="UP000887565"/>
    </source>
</evidence>
<accession>A0A915L935</accession>
<dbReference type="Proteomes" id="UP000887565">
    <property type="component" value="Unplaced"/>
</dbReference>
<sequence>MDPNPAFSYNELQEGAYFWPEDDVELPEKRCTRQYNERRLECFLTSADRMLGFSRPLKQPGPIVGKTDIITVTADRNQHLDSYKK</sequence>
<organism evidence="1 2">
    <name type="scientific">Romanomermis culicivorax</name>
    <name type="common">Nematode worm</name>
    <dbReference type="NCBI Taxonomy" id="13658"/>
    <lineage>
        <taxon>Eukaryota</taxon>
        <taxon>Metazoa</taxon>
        <taxon>Ecdysozoa</taxon>
        <taxon>Nematoda</taxon>
        <taxon>Enoplea</taxon>
        <taxon>Dorylaimia</taxon>
        <taxon>Mermithida</taxon>
        <taxon>Mermithoidea</taxon>
        <taxon>Mermithidae</taxon>
        <taxon>Romanomermis</taxon>
    </lineage>
</organism>
<dbReference type="AlphaFoldDB" id="A0A915L935"/>
<keyword evidence="1" id="KW-1185">Reference proteome</keyword>